<dbReference type="NCBIfam" id="TIGR00416">
    <property type="entry name" value="sms"/>
    <property type="match status" value="1"/>
</dbReference>
<dbReference type="PRINTS" id="PR01874">
    <property type="entry name" value="DNAREPAIRADA"/>
</dbReference>
<comment type="caution">
    <text evidence="16">The sequence shown here is derived from an EMBL/GenBank/DDBJ whole genome shotgun (WGS) entry which is preliminary data.</text>
</comment>
<dbReference type="AlphaFoldDB" id="A0AAJ1MJB0"/>
<dbReference type="PANTHER" id="PTHR32472:SF10">
    <property type="entry name" value="DNA REPAIR PROTEIN RADA-LIKE PROTEIN"/>
    <property type="match status" value="1"/>
</dbReference>
<dbReference type="GO" id="GO:0005524">
    <property type="term" value="F:ATP binding"/>
    <property type="evidence" value="ECO:0007669"/>
    <property type="project" value="UniProtKB-UniRule"/>
</dbReference>
<evidence type="ECO:0000256" key="9">
    <source>
        <dbReference type="ARBA" id="ARBA00023125"/>
    </source>
</evidence>
<evidence type="ECO:0000256" key="2">
    <source>
        <dbReference type="ARBA" id="ARBA00022741"/>
    </source>
</evidence>
<dbReference type="Pfam" id="PF13481">
    <property type="entry name" value="AAA_25"/>
    <property type="match status" value="1"/>
</dbReference>
<dbReference type="Gene3D" id="3.40.50.300">
    <property type="entry name" value="P-loop containing nucleotide triphosphate hydrolases"/>
    <property type="match status" value="1"/>
</dbReference>
<dbReference type="GO" id="GO:0005829">
    <property type="term" value="C:cytosol"/>
    <property type="evidence" value="ECO:0007669"/>
    <property type="project" value="TreeGrafter"/>
</dbReference>
<evidence type="ECO:0000256" key="6">
    <source>
        <dbReference type="ARBA" id="ARBA00022833"/>
    </source>
</evidence>
<feature type="compositionally biased region" description="Polar residues" evidence="14">
    <location>
        <begin position="64"/>
        <end position="78"/>
    </location>
</feature>
<feature type="domain" description="RecA family profile 1" evidence="15">
    <location>
        <begin position="70"/>
        <end position="217"/>
    </location>
</feature>
<evidence type="ECO:0000256" key="14">
    <source>
        <dbReference type="SAM" id="MobiDB-lite"/>
    </source>
</evidence>
<proteinExistence type="inferred from homology"/>
<dbReference type="PROSITE" id="PS50162">
    <property type="entry name" value="RECA_2"/>
    <property type="match status" value="1"/>
</dbReference>
<keyword evidence="8 11" id="KW-0346">Stress response</keyword>
<evidence type="ECO:0000256" key="3">
    <source>
        <dbReference type="ARBA" id="ARBA00022763"/>
    </source>
</evidence>
<dbReference type="GO" id="GO:0016787">
    <property type="term" value="F:hydrolase activity"/>
    <property type="evidence" value="ECO:0007669"/>
    <property type="project" value="UniProtKB-KW"/>
</dbReference>
<dbReference type="Gene3D" id="3.30.230.10">
    <property type="match status" value="1"/>
</dbReference>
<evidence type="ECO:0000256" key="8">
    <source>
        <dbReference type="ARBA" id="ARBA00023016"/>
    </source>
</evidence>
<evidence type="ECO:0000256" key="12">
    <source>
        <dbReference type="NCBIfam" id="TIGR00416"/>
    </source>
</evidence>
<dbReference type="InterPro" id="IPR041166">
    <property type="entry name" value="Rubredoxin_2"/>
</dbReference>
<reference evidence="16 17" key="1">
    <citation type="submission" date="2022-12" db="EMBL/GenBank/DDBJ databases">
        <title>Metagenome assembled genome from gulf of manar.</title>
        <authorList>
            <person name="Kohli P."/>
            <person name="Pk S."/>
            <person name="Venkata Ramana C."/>
            <person name="Sasikala C."/>
        </authorList>
    </citation>
    <scope>NUCLEOTIDE SEQUENCE [LARGE SCALE GENOMIC DNA]</scope>
    <source>
        <strain evidence="16">JB008</strain>
    </source>
</reference>
<dbReference type="GO" id="GO:0008270">
    <property type="term" value="F:zinc ion binding"/>
    <property type="evidence" value="ECO:0007669"/>
    <property type="project" value="UniProtKB-KW"/>
</dbReference>
<keyword evidence="2 11" id="KW-0547">Nucleotide-binding</keyword>
<evidence type="ECO:0000256" key="5">
    <source>
        <dbReference type="ARBA" id="ARBA00022801"/>
    </source>
</evidence>
<evidence type="ECO:0000256" key="1">
    <source>
        <dbReference type="ARBA" id="ARBA00022723"/>
    </source>
</evidence>
<dbReference type="Pfam" id="PF13541">
    <property type="entry name" value="ChlI"/>
    <property type="match status" value="1"/>
</dbReference>
<organism evidence="16 17">
    <name type="scientific">Candidatus Thalassospirochaeta sargassi</name>
    <dbReference type="NCBI Taxonomy" id="3119039"/>
    <lineage>
        <taxon>Bacteria</taxon>
        <taxon>Pseudomonadati</taxon>
        <taxon>Spirochaetota</taxon>
        <taxon>Spirochaetia</taxon>
        <taxon>Spirochaetales</taxon>
        <taxon>Spirochaetaceae</taxon>
        <taxon>Candidatus Thalassospirochaeta</taxon>
    </lineage>
</organism>
<keyword evidence="1 11" id="KW-0479">Metal-binding</keyword>
<keyword evidence="9 11" id="KW-0238">DNA-binding</keyword>
<evidence type="ECO:0000256" key="11">
    <source>
        <dbReference type="HAMAP-Rule" id="MF_01498"/>
    </source>
</evidence>
<keyword evidence="6 13" id="KW-0862">Zinc</keyword>
<dbReference type="PANTHER" id="PTHR32472">
    <property type="entry name" value="DNA REPAIR PROTEIN RADA"/>
    <property type="match status" value="1"/>
</dbReference>
<comment type="function">
    <text evidence="13">DNA-dependent ATPase involved in processing of recombination intermediates, plays a role in repairing DNA breaks. Stimulates the branch migration of RecA-mediated strand transfer reactions, allowing the 3' invading strand to extend heteroduplex DNA faster. Binds ssDNA in the presence of ADP but not other nucleotides, has ATPase activity that is stimulated by ssDNA and various branched DNA structures, but inhibited by SSB. Does not have RecA's homology-searching function.</text>
</comment>
<evidence type="ECO:0000313" key="16">
    <source>
        <dbReference type="EMBL" id="MDC7226397.1"/>
    </source>
</evidence>
<dbReference type="InterPro" id="IPR014721">
    <property type="entry name" value="Ribsml_uS5_D2-typ_fold_subgr"/>
</dbReference>
<dbReference type="InterPro" id="IPR004504">
    <property type="entry name" value="DNA_repair_RadA"/>
</dbReference>
<dbReference type="InterPro" id="IPR020568">
    <property type="entry name" value="Ribosomal_Su5_D2-typ_SF"/>
</dbReference>
<keyword evidence="10 11" id="KW-0234">DNA repair</keyword>
<dbReference type="SMART" id="SM00382">
    <property type="entry name" value="AAA"/>
    <property type="match status" value="1"/>
</dbReference>
<dbReference type="GO" id="GO:0000725">
    <property type="term" value="P:recombinational repair"/>
    <property type="evidence" value="ECO:0007669"/>
    <property type="project" value="UniProtKB-UniRule"/>
</dbReference>
<comment type="similarity">
    <text evidence="11 13">Belongs to the RecA family. RadA subfamily.</text>
</comment>
<name>A0AAJ1MJB0_9SPIO</name>
<dbReference type="InterPro" id="IPR003593">
    <property type="entry name" value="AAA+_ATPase"/>
</dbReference>
<evidence type="ECO:0000259" key="15">
    <source>
        <dbReference type="PROSITE" id="PS50162"/>
    </source>
</evidence>
<feature type="short sequence motif" description="RadA KNRFG motif" evidence="11">
    <location>
        <begin position="253"/>
        <end position="257"/>
    </location>
</feature>
<comment type="function">
    <text evidence="11">Plays a role in repairing double-strand DNA breaks, probably involving stabilizing or processing branched DNA or blocked replication forks.</text>
</comment>
<evidence type="ECO:0000313" key="17">
    <source>
        <dbReference type="Proteomes" id="UP001221217"/>
    </source>
</evidence>
<dbReference type="SUPFAM" id="SSF52540">
    <property type="entry name" value="P-loop containing nucleoside triphosphate hydrolases"/>
    <property type="match status" value="1"/>
</dbReference>
<evidence type="ECO:0000256" key="10">
    <source>
        <dbReference type="ARBA" id="ARBA00023204"/>
    </source>
</evidence>
<feature type="region of interest" description="Disordered" evidence="14">
    <location>
        <begin position="43"/>
        <end position="78"/>
    </location>
</feature>
<feature type="region of interest" description="Lon-protease-like" evidence="11">
    <location>
        <begin position="353"/>
        <end position="442"/>
    </location>
</feature>
<dbReference type="EMBL" id="JAQQAL010000011">
    <property type="protein sequence ID" value="MDC7226397.1"/>
    <property type="molecule type" value="Genomic_DNA"/>
</dbReference>
<dbReference type="GO" id="GO:0140664">
    <property type="term" value="F:ATP-dependent DNA damage sensor activity"/>
    <property type="evidence" value="ECO:0007669"/>
    <property type="project" value="InterPro"/>
</dbReference>
<keyword evidence="4 13" id="KW-0863">Zinc-finger</keyword>
<dbReference type="CDD" id="cd01121">
    <property type="entry name" value="RadA_SMS_N"/>
    <property type="match status" value="1"/>
</dbReference>
<evidence type="ECO:0000256" key="4">
    <source>
        <dbReference type="ARBA" id="ARBA00022771"/>
    </source>
</evidence>
<dbReference type="Proteomes" id="UP001221217">
    <property type="component" value="Unassembled WGS sequence"/>
</dbReference>
<gene>
    <name evidence="11 16" type="primary">radA</name>
    <name evidence="16" type="ORF">PQJ61_06505</name>
</gene>
<keyword evidence="3 11" id="KW-0227">DNA damage</keyword>
<dbReference type="Pfam" id="PF18073">
    <property type="entry name" value="Zn_ribbon_LapB"/>
    <property type="match status" value="1"/>
</dbReference>
<dbReference type="SUPFAM" id="SSF54211">
    <property type="entry name" value="Ribosomal protein S5 domain 2-like"/>
    <property type="match status" value="1"/>
</dbReference>
<dbReference type="InterPro" id="IPR027417">
    <property type="entry name" value="P-loop_NTPase"/>
</dbReference>
<comment type="domain">
    <text evidence="11">The middle region has homology to RecA with ATPase motifs including the RadA KNRFG motif, while the C-terminus is homologous to Lon protease.</text>
</comment>
<protein>
    <recommendedName>
        <fullName evidence="11 12">DNA repair protein RadA</fullName>
    </recommendedName>
</protein>
<feature type="binding site" evidence="11">
    <location>
        <begin position="99"/>
        <end position="106"/>
    </location>
    <ligand>
        <name>ATP</name>
        <dbReference type="ChEBI" id="CHEBI:30616"/>
    </ligand>
</feature>
<evidence type="ECO:0000256" key="7">
    <source>
        <dbReference type="ARBA" id="ARBA00022840"/>
    </source>
</evidence>
<keyword evidence="5" id="KW-0378">Hydrolase</keyword>
<evidence type="ECO:0000256" key="13">
    <source>
        <dbReference type="RuleBase" id="RU003555"/>
    </source>
</evidence>
<keyword evidence="7 11" id="KW-0067">ATP-binding</keyword>
<dbReference type="HAMAP" id="MF_01498">
    <property type="entry name" value="RadA_bact"/>
    <property type="match status" value="1"/>
</dbReference>
<dbReference type="GO" id="GO:0003684">
    <property type="term" value="F:damaged DNA binding"/>
    <property type="evidence" value="ECO:0007669"/>
    <property type="project" value="InterPro"/>
</dbReference>
<dbReference type="InterPro" id="IPR020588">
    <property type="entry name" value="RecA_ATP-bd"/>
</dbReference>
<sequence length="442" mass="47581">MAKEKIRFECSSCGNIEPKWLGKCPACGSWNSFIEIKPVKPVSSKSATGSRTEKKDSARPQKLSRINTTAGTRYASGQSEADRVLGGGVMRGASVLVGGEPGIGKSTLMLQLSSSLIAEGPVLYISGEESASQLKMRADRLGITRDIEVLCETEIGSILKQIDRLKPVMIVTDSVQTLYNSELGMVAGTVNQIKFCSDELITRAKLYNCPLFLVAHVTKEGNIAGPKVLEHMVDTVLYFEHGASDVRLLRAVKNRFGSIDEIGLFKMSEKGLMQVDEPASLFLVKRKGEQPAGTCTAAVYEGSRVLMMEIQALTVPAKGGLSRVFSEKIDGRRVSRVAAVLEKNLSLRFSDQDIYVNVAGGIKIDEVGTDLPLALALYSARTGIQVPPGTACSGEISLAGEIMPVAHLDRRSKTAADMGFKNFVSPGNTSGLKESIQKIFGK</sequence>
<accession>A0AAJ1MJB0</accession>